<gene>
    <name evidence="2" type="ORF">DV701_08615</name>
</gene>
<name>A0A345NMC8_9MICO</name>
<dbReference type="AlphaFoldDB" id="A0A345NMC8"/>
<protein>
    <submittedName>
        <fullName evidence="2">Uncharacterized protein</fullName>
    </submittedName>
</protein>
<sequence length="62" mass="6571">MGRPLAQVRLTVLVSVAQEAFVLEVVEGETVQNVHGWLLGRWGSGSSGPASTVPGRTSPSRR</sequence>
<dbReference type="Proteomes" id="UP000253790">
    <property type="component" value="Chromosome"/>
</dbReference>
<organism evidence="2 3">
    <name type="scientific">Ornithinimicrobium avium</name>
    <dbReference type="NCBI Taxonomy" id="2283195"/>
    <lineage>
        <taxon>Bacteria</taxon>
        <taxon>Bacillati</taxon>
        <taxon>Actinomycetota</taxon>
        <taxon>Actinomycetes</taxon>
        <taxon>Micrococcales</taxon>
        <taxon>Ornithinimicrobiaceae</taxon>
        <taxon>Ornithinimicrobium</taxon>
    </lineage>
</organism>
<keyword evidence="3" id="KW-1185">Reference proteome</keyword>
<reference evidence="2 3" key="1">
    <citation type="submission" date="2018-07" db="EMBL/GenBank/DDBJ databases">
        <title>Complete genome sequencing of Ornithinimicrobium sp. AMA3305.</title>
        <authorList>
            <person name="Bae J.-W."/>
        </authorList>
    </citation>
    <scope>NUCLEOTIDE SEQUENCE [LARGE SCALE GENOMIC DNA]</scope>
    <source>
        <strain evidence="2 3">AMA3305</strain>
    </source>
</reference>
<dbReference type="KEGG" id="orn:DV701_08615"/>
<evidence type="ECO:0000256" key="1">
    <source>
        <dbReference type="SAM" id="MobiDB-lite"/>
    </source>
</evidence>
<feature type="region of interest" description="Disordered" evidence="1">
    <location>
        <begin position="41"/>
        <end position="62"/>
    </location>
</feature>
<evidence type="ECO:0000313" key="2">
    <source>
        <dbReference type="EMBL" id="AXH96186.1"/>
    </source>
</evidence>
<dbReference type="EMBL" id="CP031229">
    <property type="protein sequence ID" value="AXH96186.1"/>
    <property type="molecule type" value="Genomic_DNA"/>
</dbReference>
<proteinExistence type="predicted"/>
<evidence type="ECO:0000313" key="3">
    <source>
        <dbReference type="Proteomes" id="UP000253790"/>
    </source>
</evidence>
<accession>A0A345NMC8</accession>